<dbReference type="InterPro" id="IPR036910">
    <property type="entry name" value="HMG_box_dom_sf"/>
</dbReference>
<protein>
    <submittedName>
        <fullName evidence="1">Uncharacterized protein</fullName>
    </submittedName>
</protein>
<dbReference type="RefSeq" id="XP_001304325.1">
    <property type="nucleotide sequence ID" value="XM_001304324.1"/>
</dbReference>
<dbReference type="EMBL" id="DS114038">
    <property type="protein sequence ID" value="EAX91395.1"/>
    <property type="molecule type" value="Genomic_DNA"/>
</dbReference>
<accession>A2FUL5</accession>
<evidence type="ECO:0000313" key="2">
    <source>
        <dbReference type="Proteomes" id="UP000001542"/>
    </source>
</evidence>
<dbReference type="Proteomes" id="UP000001542">
    <property type="component" value="Unassembled WGS sequence"/>
</dbReference>
<dbReference type="AlphaFoldDB" id="A2FUL5"/>
<reference evidence="1" key="1">
    <citation type="submission" date="2006-10" db="EMBL/GenBank/DDBJ databases">
        <authorList>
            <person name="Amadeo P."/>
            <person name="Zhao Q."/>
            <person name="Wortman J."/>
            <person name="Fraser-Liggett C."/>
            <person name="Carlton J."/>
        </authorList>
    </citation>
    <scope>NUCLEOTIDE SEQUENCE</scope>
    <source>
        <strain evidence="1">G3</strain>
    </source>
</reference>
<sequence>MTEDLRRTGFVIFAAREASLVMRLHQNNCTVDFKIIKERWENMSGRKKNLYNKEAEKDPKIQRVCTWSRKPRMAFQFYQQEVACLEPIEQIQSWKRIPPNKKQIYCTKAIEELDHLTKRPHPLPEIKDGVAKLWSAIDFYKDQALIEAIKQNSDFPPEIFEMKTLEYWELLSKEQQEPYLLLEFREIEAVAARIEKEGFNPIRPDLSIQFILANIRSRAELLDNYVSKYWSLVDGLCSYMEDSSEDKIAEEAINKLEKCRMQMEVLNIDNNSKLSLSQGFKDMFKELMWRVKPEYSNDTINRVAAEYWNWMDKYEIETIASKLVLNM</sequence>
<reference evidence="1" key="2">
    <citation type="journal article" date="2007" name="Science">
        <title>Draft genome sequence of the sexually transmitted pathogen Trichomonas vaginalis.</title>
        <authorList>
            <person name="Carlton J.M."/>
            <person name="Hirt R.P."/>
            <person name="Silva J.C."/>
            <person name="Delcher A.L."/>
            <person name="Schatz M."/>
            <person name="Zhao Q."/>
            <person name="Wortman J.R."/>
            <person name="Bidwell S.L."/>
            <person name="Alsmark U.C.M."/>
            <person name="Besteiro S."/>
            <person name="Sicheritz-Ponten T."/>
            <person name="Noel C.J."/>
            <person name="Dacks J.B."/>
            <person name="Foster P.G."/>
            <person name="Simillion C."/>
            <person name="Van de Peer Y."/>
            <person name="Miranda-Saavedra D."/>
            <person name="Barton G.J."/>
            <person name="Westrop G.D."/>
            <person name="Mueller S."/>
            <person name="Dessi D."/>
            <person name="Fiori P.L."/>
            <person name="Ren Q."/>
            <person name="Paulsen I."/>
            <person name="Zhang H."/>
            <person name="Bastida-Corcuera F.D."/>
            <person name="Simoes-Barbosa A."/>
            <person name="Brown M.T."/>
            <person name="Hayes R.D."/>
            <person name="Mukherjee M."/>
            <person name="Okumura C.Y."/>
            <person name="Schneider R."/>
            <person name="Smith A.J."/>
            <person name="Vanacova S."/>
            <person name="Villalvazo M."/>
            <person name="Haas B.J."/>
            <person name="Pertea M."/>
            <person name="Feldblyum T.V."/>
            <person name="Utterback T.R."/>
            <person name="Shu C.L."/>
            <person name="Osoegawa K."/>
            <person name="de Jong P.J."/>
            <person name="Hrdy I."/>
            <person name="Horvathova L."/>
            <person name="Zubacova Z."/>
            <person name="Dolezal P."/>
            <person name="Malik S.B."/>
            <person name="Logsdon J.M. Jr."/>
            <person name="Henze K."/>
            <person name="Gupta A."/>
            <person name="Wang C.C."/>
            <person name="Dunne R.L."/>
            <person name="Upcroft J.A."/>
            <person name="Upcroft P."/>
            <person name="White O."/>
            <person name="Salzberg S.L."/>
            <person name="Tang P."/>
            <person name="Chiu C.-H."/>
            <person name="Lee Y.-S."/>
            <person name="Embley T.M."/>
            <person name="Coombs G.H."/>
            <person name="Mottram J.C."/>
            <person name="Tachezy J."/>
            <person name="Fraser-Liggett C.M."/>
            <person name="Johnson P.J."/>
        </authorList>
    </citation>
    <scope>NUCLEOTIDE SEQUENCE [LARGE SCALE GENOMIC DNA]</scope>
    <source>
        <strain evidence="1">G3</strain>
    </source>
</reference>
<dbReference type="SUPFAM" id="SSF47095">
    <property type="entry name" value="HMG-box"/>
    <property type="match status" value="1"/>
</dbReference>
<dbReference type="VEuPathDB" id="TrichDB:TVAG_350890"/>
<dbReference type="SMR" id="A2FUL5"/>
<proteinExistence type="predicted"/>
<organism evidence="1 2">
    <name type="scientific">Trichomonas vaginalis (strain ATCC PRA-98 / G3)</name>
    <dbReference type="NCBI Taxonomy" id="412133"/>
    <lineage>
        <taxon>Eukaryota</taxon>
        <taxon>Metamonada</taxon>
        <taxon>Parabasalia</taxon>
        <taxon>Trichomonadida</taxon>
        <taxon>Trichomonadidae</taxon>
        <taxon>Trichomonas</taxon>
    </lineage>
</organism>
<evidence type="ECO:0000313" key="1">
    <source>
        <dbReference type="EMBL" id="EAX91395.1"/>
    </source>
</evidence>
<dbReference type="InParanoid" id="A2FUL5"/>
<gene>
    <name evidence="1" type="ORF">TVAG_350890</name>
</gene>
<keyword evidence="2" id="KW-1185">Reference proteome</keyword>
<name>A2FUL5_TRIV3</name>
<dbReference type="VEuPathDB" id="TrichDB:TVAGG3_0123380"/>
<dbReference type="KEGG" id="tva:4749088"/>